<reference evidence="2 3" key="1">
    <citation type="journal article" date="2019" name="Nat. Ecol. Evol.">
        <title>Megaphylogeny resolves global patterns of mushroom evolution.</title>
        <authorList>
            <person name="Varga T."/>
            <person name="Krizsan K."/>
            <person name="Foldi C."/>
            <person name="Dima B."/>
            <person name="Sanchez-Garcia M."/>
            <person name="Sanchez-Ramirez S."/>
            <person name="Szollosi G.J."/>
            <person name="Szarkandi J.G."/>
            <person name="Papp V."/>
            <person name="Albert L."/>
            <person name="Andreopoulos W."/>
            <person name="Angelini C."/>
            <person name="Antonin V."/>
            <person name="Barry K.W."/>
            <person name="Bougher N.L."/>
            <person name="Buchanan P."/>
            <person name="Buyck B."/>
            <person name="Bense V."/>
            <person name="Catcheside P."/>
            <person name="Chovatia M."/>
            <person name="Cooper J."/>
            <person name="Damon W."/>
            <person name="Desjardin D."/>
            <person name="Finy P."/>
            <person name="Geml J."/>
            <person name="Haridas S."/>
            <person name="Hughes K."/>
            <person name="Justo A."/>
            <person name="Karasinski D."/>
            <person name="Kautmanova I."/>
            <person name="Kiss B."/>
            <person name="Kocsube S."/>
            <person name="Kotiranta H."/>
            <person name="LaButti K.M."/>
            <person name="Lechner B.E."/>
            <person name="Liimatainen K."/>
            <person name="Lipzen A."/>
            <person name="Lukacs Z."/>
            <person name="Mihaltcheva S."/>
            <person name="Morgado L.N."/>
            <person name="Niskanen T."/>
            <person name="Noordeloos M.E."/>
            <person name="Ohm R.A."/>
            <person name="Ortiz-Santana B."/>
            <person name="Ovrebo C."/>
            <person name="Racz N."/>
            <person name="Riley R."/>
            <person name="Savchenko A."/>
            <person name="Shiryaev A."/>
            <person name="Soop K."/>
            <person name="Spirin V."/>
            <person name="Szebenyi C."/>
            <person name="Tomsovsky M."/>
            <person name="Tulloss R.E."/>
            <person name="Uehling J."/>
            <person name="Grigoriev I.V."/>
            <person name="Vagvolgyi C."/>
            <person name="Papp T."/>
            <person name="Martin F.M."/>
            <person name="Miettinen O."/>
            <person name="Hibbett D.S."/>
            <person name="Nagy L.G."/>
        </authorList>
    </citation>
    <scope>NUCLEOTIDE SEQUENCE [LARGE SCALE GENOMIC DNA]</scope>
    <source>
        <strain evidence="2 3">FP101781</strain>
    </source>
</reference>
<proteinExistence type="predicted"/>
<comment type="caution">
    <text evidence="2">The sequence shown here is derived from an EMBL/GenBank/DDBJ whole genome shotgun (WGS) entry which is preliminary data.</text>
</comment>
<keyword evidence="1" id="KW-0472">Membrane</keyword>
<dbReference type="Proteomes" id="UP000298030">
    <property type="component" value="Unassembled WGS sequence"/>
</dbReference>
<feature type="transmembrane region" description="Helical" evidence="1">
    <location>
        <begin position="20"/>
        <end position="37"/>
    </location>
</feature>
<gene>
    <name evidence="2" type="ORF">FA13DRAFT_1736740</name>
</gene>
<evidence type="ECO:0000313" key="3">
    <source>
        <dbReference type="Proteomes" id="UP000298030"/>
    </source>
</evidence>
<dbReference type="AlphaFoldDB" id="A0A4Y7SZ66"/>
<keyword evidence="1" id="KW-1133">Transmembrane helix</keyword>
<dbReference type="EMBL" id="QPFP01000042">
    <property type="protein sequence ID" value="TEB27145.1"/>
    <property type="molecule type" value="Genomic_DNA"/>
</dbReference>
<organism evidence="2 3">
    <name type="scientific">Coprinellus micaceus</name>
    <name type="common">Glistening ink-cap mushroom</name>
    <name type="synonym">Coprinus micaceus</name>
    <dbReference type="NCBI Taxonomy" id="71717"/>
    <lineage>
        <taxon>Eukaryota</taxon>
        <taxon>Fungi</taxon>
        <taxon>Dikarya</taxon>
        <taxon>Basidiomycota</taxon>
        <taxon>Agaricomycotina</taxon>
        <taxon>Agaricomycetes</taxon>
        <taxon>Agaricomycetidae</taxon>
        <taxon>Agaricales</taxon>
        <taxon>Agaricineae</taxon>
        <taxon>Psathyrellaceae</taxon>
        <taxon>Coprinellus</taxon>
    </lineage>
</organism>
<keyword evidence="3" id="KW-1185">Reference proteome</keyword>
<evidence type="ECO:0000256" key="1">
    <source>
        <dbReference type="SAM" id="Phobius"/>
    </source>
</evidence>
<accession>A0A4Y7SZ66</accession>
<evidence type="ECO:0000313" key="2">
    <source>
        <dbReference type="EMBL" id="TEB27145.1"/>
    </source>
</evidence>
<sequence length="51" mass="5816">MPAPEIYSRPHDGRPALGHVYVVHLLLFALGTYLTLYSRNLMIDTFIANAW</sequence>
<keyword evidence="1" id="KW-0812">Transmembrane</keyword>
<name>A0A4Y7SZ66_COPMI</name>
<protein>
    <submittedName>
        <fullName evidence="2">Uncharacterized protein</fullName>
    </submittedName>
</protein>